<name>A0A0P4VMB4_9HEMI</name>
<feature type="non-terminal residue" evidence="1">
    <location>
        <position position="1"/>
    </location>
</feature>
<organism evidence="1">
    <name type="scientific">Rhodnius neglectus</name>
    <dbReference type="NCBI Taxonomy" id="72488"/>
    <lineage>
        <taxon>Eukaryota</taxon>
        <taxon>Metazoa</taxon>
        <taxon>Ecdysozoa</taxon>
        <taxon>Arthropoda</taxon>
        <taxon>Hexapoda</taxon>
        <taxon>Insecta</taxon>
        <taxon>Pterygota</taxon>
        <taxon>Neoptera</taxon>
        <taxon>Paraneoptera</taxon>
        <taxon>Hemiptera</taxon>
        <taxon>Heteroptera</taxon>
        <taxon>Panheteroptera</taxon>
        <taxon>Cimicomorpha</taxon>
        <taxon>Reduviidae</taxon>
        <taxon>Triatominae</taxon>
        <taxon>Rhodnius</taxon>
    </lineage>
</organism>
<accession>A0A0P4VMB4</accession>
<sequence length="188" mass="21678">KEIKRILDVLNIKSDCFHENEVIQNCIDVLSRNGAVNVDRLCLLCMHTKNMLEHTAKVDLLKKLHLMIKDLFLLLHNCSNISRQFRSDTRHYKSTVGMLATFTEEGNPKDEQDTLEQLESSCIPSAHSKVLQLQQKINLIRTEIEKLQTCVSKYEDLPPDLNLAKKLVEEKKIKLDKISYDIECESAN</sequence>
<proteinExistence type="evidence at transcript level"/>
<reference evidence="1" key="1">
    <citation type="journal article" date="2016" name="PLoS Negl. Trop. Dis.">
        <title>A Deep Insight into the Sialome of Rhodnius neglectus, a Vector of Chagas Disease.</title>
        <authorList>
            <person name="Santiago P.B."/>
            <person name="Assumpcao T.C."/>
            <person name="Araujo C.N."/>
            <person name="Bastos I.M."/>
            <person name="Neves D."/>
            <person name="Silva I.G."/>
            <person name="Charneau S."/>
            <person name="Queiroz R.M."/>
            <person name="Raiol T."/>
            <person name="Oliveira J.V."/>
            <person name="Sousa M.V."/>
            <person name="Calvo E."/>
            <person name="Ribeiro J.M."/>
            <person name="Santana J.M."/>
        </authorList>
    </citation>
    <scope>NUCLEOTIDE SEQUENCE</scope>
    <source>
        <tissue evidence="1">Salivary glands</tissue>
    </source>
</reference>
<evidence type="ECO:0000313" key="1">
    <source>
        <dbReference type="EMBL" id="JAI53419.1"/>
    </source>
</evidence>
<dbReference type="EMBL" id="GDKW01003176">
    <property type="protein sequence ID" value="JAI53419.1"/>
    <property type="molecule type" value="mRNA"/>
</dbReference>
<protein>
    <submittedName>
        <fullName evidence="1">Uncharacterized protein</fullName>
    </submittedName>
</protein>
<dbReference type="AlphaFoldDB" id="A0A0P4VMB4"/>
<feature type="non-terminal residue" evidence="1">
    <location>
        <position position="188"/>
    </location>
</feature>